<feature type="domain" description="Electron transfer flavoprotein alpha/beta-subunit N-terminal" evidence="2">
    <location>
        <begin position="21"/>
        <end position="212"/>
    </location>
</feature>
<evidence type="ECO:0000259" key="2">
    <source>
        <dbReference type="SMART" id="SM00893"/>
    </source>
</evidence>
<dbReference type="RefSeq" id="WP_059138541.1">
    <property type="nucleotide sequence ID" value="NZ_LMBR01000059.1"/>
</dbReference>
<dbReference type="InterPro" id="IPR033948">
    <property type="entry name" value="ETF_beta_N"/>
</dbReference>
<dbReference type="EMBL" id="LMBR01000059">
    <property type="protein sequence ID" value="KUL31406.1"/>
    <property type="molecule type" value="Genomic_DNA"/>
</dbReference>
<proteinExistence type="predicted"/>
<organism evidence="3 4">
    <name type="scientific">Chlorobium limicola</name>
    <dbReference type="NCBI Taxonomy" id="1092"/>
    <lineage>
        <taxon>Bacteria</taxon>
        <taxon>Pseudomonadati</taxon>
        <taxon>Chlorobiota</taxon>
        <taxon>Chlorobiia</taxon>
        <taxon>Chlorobiales</taxon>
        <taxon>Chlorobiaceae</taxon>
        <taxon>Chlorobium/Pelodictyon group</taxon>
        <taxon>Chlorobium</taxon>
    </lineage>
</organism>
<name>A0A117MRA3_CHLLI</name>
<evidence type="ECO:0000256" key="1">
    <source>
        <dbReference type="ARBA" id="ARBA00022982"/>
    </source>
</evidence>
<sequence>MNIAVCICQVPDLPSAVAVVDGSLDLSRVAWVMNPYDEYALEEALRLKERFPGSAVIALAAAPEAGKELLLKALAMGADRAVEVCSSTLQDSFQTAWVLAEAIGNIYGQELPDLVLCGRESLDLQNASVPAMLAGMLGMPFAGSVTALRADGESLEMEREGDDGLETLEALYPLVISAEKGLNIPRKTGIRQVMEARKKPLEIVQASALPDPLVRFAGAEPVSLKKACRFVETPSELAGLLYRGGFFKTAQE</sequence>
<dbReference type="PANTHER" id="PTHR21294">
    <property type="entry name" value="ELECTRON TRANSFER FLAVOPROTEIN BETA-SUBUNIT"/>
    <property type="match status" value="1"/>
</dbReference>
<dbReference type="InterPro" id="IPR012255">
    <property type="entry name" value="ETF_b"/>
</dbReference>
<accession>A0A117MRA3</accession>
<comment type="caution">
    <text evidence="3">The sequence shown here is derived from an EMBL/GenBank/DDBJ whole genome shotgun (WGS) entry which is preliminary data.</text>
</comment>
<protein>
    <recommendedName>
        <fullName evidence="2">Electron transfer flavoprotein alpha/beta-subunit N-terminal domain-containing protein</fullName>
    </recommendedName>
</protein>
<dbReference type="GO" id="GO:0009055">
    <property type="term" value="F:electron transfer activity"/>
    <property type="evidence" value="ECO:0007669"/>
    <property type="project" value="InterPro"/>
</dbReference>
<evidence type="ECO:0000313" key="3">
    <source>
        <dbReference type="EMBL" id="KUL31406.1"/>
    </source>
</evidence>
<keyword evidence="4" id="KW-1185">Reference proteome</keyword>
<dbReference type="Gene3D" id="3.40.50.620">
    <property type="entry name" value="HUPs"/>
    <property type="match status" value="1"/>
</dbReference>
<dbReference type="Proteomes" id="UP000053937">
    <property type="component" value="Unassembled WGS sequence"/>
</dbReference>
<dbReference type="OrthoDB" id="9804960at2"/>
<reference evidence="3 4" key="1">
    <citation type="submission" date="2015-10" db="EMBL/GenBank/DDBJ databases">
        <title>Draft Genome Sequence of Chlorobium limicola strain Frasassi Growing under Artificial Lighting in the Frasassi Cave System.</title>
        <authorList>
            <person name="Mansor M."/>
            <person name="Macalady J."/>
        </authorList>
    </citation>
    <scope>NUCLEOTIDE SEQUENCE [LARGE SCALE GENOMIC DNA]</scope>
    <source>
        <strain evidence="3 4">Frasassi</strain>
    </source>
</reference>
<dbReference type="AlphaFoldDB" id="A0A117MRA3"/>
<dbReference type="SUPFAM" id="SSF52402">
    <property type="entry name" value="Adenine nucleotide alpha hydrolases-like"/>
    <property type="match status" value="1"/>
</dbReference>
<dbReference type="PIRSF" id="PIRSF000090">
    <property type="entry name" value="Beta-ETF"/>
    <property type="match status" value="1"/>
</dbReference>
<gene>
    <name evidence="3" type="ORF">ASB62_02880</name>
</gene>
<keyword evidence="1" id="KW-0249">Electron transport</keyword>
<dbReference type="Pfam" id="PF01012">
    <property type="entry name" value="ETF"/>
    <property type="match status" value="1"/>
</dbReference>
<dbReference type="InterPro" id="IPR014730">
    <property type="entry name" value="ETF_a/b_N"/>
</dbReference>
<dbReference type="CDD" id="cd01714">
    <property type="entry name" value="ETF_beta"/>
    <property type="match status" value="1"/>
</dbReference>
<dbReference type="InterPro" id="IPR014729">
    <property type="entry name" value="Rossmann-like_a/b/a_fold"/>
</dbReference>
<evidence type="ECO:0000313" key="4">
    <source>
        <dbReference type="Proteomes" id="UP000053937"/>
    </source>
</evidence>
<keyword evidence="1" id="KW-0813">Transport</keyword>
<dbReference type="SMART" id="SM00893">
    <property type="entry name" value="ETF"/>
    <property type="match status" value="1"/>
</dbReference>